<dbReference type="Gene3D" id="1.10.1380.10">
    <property type="entry name" value="Neutral endopeptidase , domain2"/>
    <property type="match status" value="1"/>
</dbReference>
<reference evidence="10 11" key="1">
    <citation type="submission" date="2024-01" db="EMBL/GenBank/DDBJ databases">
        <title>The genome of the rayed Mediterranean limpet Patella caerulea (Linnaeus, 1758).</title>
        <authorList>
            <person name="Anh-Thu Weber A."/>
            <person name="Halstead-Nussloch G."/>
        </authorList>
    </citation>
    <scope>NUCLEOTIDE SEQUENCE [LARGE SCALE GENOMIC DNA]</scope>
    <source>
        <strain evidence="10">AATW-2023a</strain>
        <tissue evidence="10">Whole specimen</tissue>
    </source>
</reference>
<dbReference type="SUPFAM" id="SSF55486">
    <property type="entry name" value="Metalloproteases ('zincins'), catalytic domain"/>
    <property type="match status" value="1"/>
</dbReference>
<evidence type="ECO:0008006" key="12">
    <source>
        <dbReference type="Google" id="ProtNLM"/>
    </source>
</evidence>
<keyword evidence="7" id="KW-0472">Membrane</keyword>
<keyword evidence="3" id="KW-0479">Metal-binding</keyword>
<evidence type="ECO:0000259" key="9">
    <source>
        <dbReference type="Pfam" id="PF05649"/>
    </source>
</evidence>
<dbReference type="InterPro" id="IPR008753">
    <property type="entry name" value="Peptidase_M13_N"/>
</dbReference>
<keyword evidence="7" id="KW-0812">Transmembrane</keyword>
<dbReference type="AlphaFoldDB" id="A0AAN8JKP5"/>
<feature type="domain" description="Peptidase M13 N-terminal" evidence="9">
    <location>
        <begin position="135"/>
        <end position="521"/>
    </location>
</feature>
<keyword evidence="11" id="KW-1185">Reference proteome</keyword>
<evidence type="ECO:0000256" key="1">
    <source>
        <dbReference type="ARBA" id="ARBA00001947"/>
    </source>
</evidence>
<sequence>MSSAYQARYMSPVKEDQECNGGTNLSLNSTGVNNVKKTGNSDLDPEEPMKNAQIHFLPKPSQDSRVCMVLSRWTNREKYLGALCLLLFVACVVFIIVAFTRSGLLQGHPEGFCNSRKCVQTAAKLMEGMDFTADPCEDFFKYACGQWNKKHVIPEDKSSFNTFEKLHDELQIILKGQLEEPPSIDDNQASIKAKILYKSCVNVTQLEKVGVDPLRKVLDNLGKWPVIEPTWDSSNFVVEDMLGYLRGQYNAPILIDCWVGADDKNSSANIIQLDQPVLGMPSREYYLNDKDSENIRAYRKYMYDMAMLLGATEESAKIDLQNVFDFETRLANVTKPQAERHDTGAIYTKVTIKRLQQMTTGFDWLEYFRKFIPSEITEDESVVLFAKDYLINMLKILQNTPPRTIANYVIWRVLLGFAPELTEDFQKIRNEYRRVLQGVKRDKIRWQKCVEYVNERLGMAVGAMFIEDNFKKESKDTALEMIHDIRAAFNELLEENDWMDEETKAFAREKANAMNERIGYPEFITDSELLDKRYELLDFSDDQYFQNVLQLEKGEAIKTMKKLREPVKKDIWEQDPAVVNAFYNPNTNDIVFPAGILQPLFYSATFPKSLNYGGIGVVIGHEITHGFDDKGRQYDKDGNLKQWWKNETIEAFRKRAECMVEQYSKYKLDQIDLPIDGRNTQGENIADNGGLKEAYRAYQKWVQHHGEELLLPGIGLNHRQLFFLNYAQIWCGKMRDEEALHKIRTSVHSPGPVRVLGPLSNSVEFAKAYHCPLGSRMNPKHKCSVW</sequence>
<dbReference type="GO" id="GO:0004222">
    <property type="term" value="F:metalloendopeptidase activity"/>
    <property type="evidence" value="ECO:0007669"/>
    <property type="project" value="InterPro"/>
</dbReference>
<dbReference type="InterPro" id="IPR018497">
    <property type="entry name" value="Peptidase_M13_C"/>
</dbReference>
<evidence type="ECO:0000256" key="3">
    <source>
        <dbReference type="ARBA" id="ARBA00022723"/>
    </source>
</evidence>
<evidence type="ECO:0000313" key="10">
    <source>
        <dbReference type="EMBL" id="KAK6176464.1"/>
    </source>
</evidence>
<keyword evidence="6" id="KW-0482">Metalloprotease</keyword>
<dbReference type="Proteomes" id="UP001347796">
    <property type="component" value="Unassembled WGS sequence"/>
</dbReference>
<evidence type="ECO:0000256" key="6">
    <source>
        <dbReference type="ARBA" id="ARBA00023049"/>
    </source>
</evidence>
<dbReference type="PANTHER" id="PTHR11733">
    <property type="entry name" value="ZINC METALLOPROTEASE FAMILY M13 NEPRILYSIN-RELATED"/>
    <property type="match status" value="1"/>
</dbReference>
<dbReference type="CDD" id="cd08662">
    <property type="entry name" value="M13"/>
    <property type="match status" value="1"/>
</dbReference>
<feature type="domain" description="Peptidase M13 C-terminal" evidence="8">
    <location>
        <begin position="580"/>
        <end position="785"/>
    </location>
</feature>
<dbReference type="Gene3D" id="3.40.390.10">
    <property type="entry name" value="Collagenase (Catalytic Domain)"/>
    <property type="match status" value="1"/>
</dbReference>
<dbReference type="InterPro" id="IPR042089">
    <property type="entry name" value="Peptidase_M13_dom_2"/>
</dbReference>
<dbReference type="Pfam" id="PF01431">
    <property type="entry name" value="Peptidase_M13"/>
    <property type="match status" value="1"/>
</dbReference>
<accession>A0AAN8JKP5</accession>
<dbReference type="GO" id="GO:0046872">
    <property type="term" value="F:metal ion binding"/>
    <property type="evidence" value="ECO:0007669"/>
    <property type="project" value="UniProtKB-KW"/>
</dbReference>
<proteinExistence type="predicted"/>
<keyword evidence="5" id="KW-0862">Zinc</keyword>
<keyword evidence="2" id="KW-0645">Protease</keyword>
<dbReference type="EMBL" id="JAZGQO010000010">
    <property type="protein sequence ID" value="KAK6176464.1"/>
    <property type="molecule type" value="Genomic_DNA"/>
</dbReference>
<gene>
    <name evidence="10" type="ORF">SNE40_014749</name>
</gene>
<comment type="cofactor">
    <cofactor evidence="1">
        <name>Zn(2+)</name>
        <dbReference type="ChEBI" id="CHEBI:29105"/>
    </cofactor>
</comment>
<evidence type="ECO:0000259" key="8">
    <source>
        <dbReference type="Pfam" id="PF01431"/>
    </source>
</evidence>
<evidence type="ECO:0000256" key="7">
    <source>
        <dbReference type="SAM" id="Phobius"/>
    </source>
</evidence>
<evidence type="ECO:0000313" key="11">
    <source>
        <dbReference type="Proteomes" id="UP001347796"/>
    </source>
</evidence>
<dbReference type="GO" id="GO:0005886">
    <property type="term" value="C:plasma membrane"/>
    <property type="evidence" value="ECO:0007669"/>
    <property type="project" value="TreeGrafter"/>
</dbReference>
<dbReference type="PANTHER" id="PTHR11733:SF241">
    <property type="entry name" value="GH26575P-RELATED"/>
    <property type="match status" value="1"/>
</dbReference>
<comment type="caution">
    <text evidence="10">The sequence shown here is derived from an EMBL/GenBank/DDBJ whole genome shotgun (WGS) entry which is preliminary data.</text>
</comment>
<dbReference type="PROSITE" id="PS51885">
    <property type="entry name" value="NEPRILYSIN"/>
    <property type="match status" value="1"/>
</dbReference>
<dbReference type="GO" id="GO:0016485">
    <property type="term" value="P:protein processing"/>
    <property type="evidence" value="ECO:0007669"/>
    <property type="project" value="TreeGrafter"/>
</dbReference>
<keyword evidence="7" id="KW-1133">Transmembrane helix</keyword>
<feature type="transmembrane region" description="Helical" evidence="7">
    <location>
        <begin position="79"/>
        <end position="99"/>
    </location>
</feature>
<name>A0AAN8JKP5_PATCE</name>
<dbReference type="Pfam" id="PF05649">
    <property type="entry name" value="Peptidase_M13_N"/>
    <property type="match status" value="1"/>
</dbReference>
<dbReference type="InterPro" id="IPR024079">
    <property type="entry name" value="MetalloPept_cat_dom_sf"/>
</dbReference>
<organism evidence="10 11">
    <name type="scientific">Patella caerulea</name>
    <name type="common">Rayed Mediterranean limpet</name>
    <dbReference type="NCBI Taxonomy" id="87958"/>
    <lineage>
        <taxon>Eukaryota</taxon>
        <taxon>Metazoa</taxon>
        <taxon>Spiralia</taxon>
        <taxon>Lophotrochozoa</taxon>
        <taxon>Mollusca</taxon>
        <taxon>Gastropoda</taxon>
        <taxon>Patellogastropoda</taxon>
        <taxon>Patelloidea</taxon>
        <taxon>Patellidae</taxon>
        <taxon>Patella</taxon>
    </lineage>
</organism>
<dbReference type="InterPro" id="IPR000718">
    <property type="entry name" value="Peptidase_M13"/>
</dbReference>
<evidence type="ECO:0000256" key="2">
    <source>
        <dbReference type="ARBA" id="ARBA00022670"/>
    </source>
</evidence>
<evidence type="ECO:0000256" key="5">
    <source>
        <dbReference type="ARBA" id="ARBA00022833"/>
    </source>
</evidence>
<dbReference type="PRINTS" id="PR00786">
    <property type="entry name" value="NEPRILYSIN"/>
</dbReference>
<protein>
    <recommendedName>
        <fullName evidence="12">Neprilysin</fullName>
    </recommendedName>
</protein>
<evidence type="ECO:0000256" key="4">
    <source>
        <dbReference type="ARBA" id="ARBA00022801"/>
    </source>
</evidence>
<keyword evidence="4" id="KW-0378">Hydrolase</keyword>